<gene>
    <name evidence="7 9" type="primary">pgl</name>
    <name evidence="9" type="ORF">CH338_07610</name>
</gene>
<comment type="similarity">
    <text evidence="4 7">Belongs to the glucosamine/galactosamine-6-phosphate isomerase family. 6-phosphogluconolactonase subfamily.</text>
</comment>
<evidence type="ECO:0000256" key="5">
    <source>
        <dbReference type="ARBA" id="ARBA00013198"/>
    </source>
</evidence>
<dbReference type="InterPro" id="IPR005900">
    <property type="entry name" value="6-phosphogluconolactonase_DevB"/>
</dbReference>
<name>A0A327KNR8_9BRAD</name>
<dbReference type="GO" id="GO:0005975">
    <property type="term" value="P:carbohydrate metabolic process"/>
    <property type="evidence" value="ECO:0007669"/>
    <property type="project" value="UniProtKB-UniRule"/>
</dbReference>
<evidence type="ECO:0000256" key="7">
    <source>
        <dbReference type="RuleBase" id="RU365095"/>
    </source>
</evidence>
<protein>
    <recommendedName>
        <fullName evidence="6 7">6-phosphogluconolactonase</fullName>
        <shortName evidence="7">6PGL</shortName>
        <ecNumber evidence="5 7">3.1.1.31</ecNumber>
    </recommendedName>
</protein>
<dbReference type="EC" id="3.1.1.31" evidence="5 7"/>
<comment type="caution">
    <text evidence="9">The sequence shown here is derived from an EMBL/GenBank/DDBJ whole genome shotgun (WGS) entry which is preliminary data.</text>
</comment>
<comment type="catalytic activity">
    <reaction evidence="1 7">
        <text>6-phospho-D-glucono-1,5-lactone + H2O = 6-phospho-D-gluconate + H(+)</text>
        <dbReference type="Rhea" id="RHEA:12556"/>
        <dbReference type="ChEBI" id="CHEBI:15377"/>
        <dbReference type="ChEBI" id="CHEBI:15378"/>
        <dbReference type="ChEBI" id="CHEBI:57955"/>
        <dbReference type="ChEBI" id="CHEBI:58759"/>
        <dbReference type="EC" id="3.1.1.31"/>
    </reaction>
</comment>
<dbReference type="InterPro" id="IPR039104">
    <property type="entry name" value="6PGL"/>
</dbReference>
<reference evidence="9 10" key="1">
    <citation type="submission" date="2017-07" db="EMBL/GenBank/DDBJ databases">
        <title>Draft Genome Sequences of Select Purple Nonsulfur Bacteria.</title>
        <authorList>
            <person name="Lasarre B."/>
            <person name="Mckinlay J.B."/>
        </authorList>
    </citation>
    <scope>NUCLEOTIDE SEQUENCE [LARGE SCALE GENOMIC DNA]</scope>
    <source>
        <strain evidence="9 10">DSM 11907</strain>
    </source>
</reference>
<comment type="pathway">
    <text evidence="3 7">Carbohydrate degradation; pentose phosphate pathway; D-ribulose 5-phosphate from D-glucose 6-phosphate (oxidative stage): step 2/3.</text>
</comment>
<dbReference type="Proteomes" id="UP000248863">
    <property type="component" value="Unassembled WGS sequence"/>
</dbReference>
<organism evidence="9 10">
    <name type="scientific">Rhodoplanes elegans</name>
    <dbReference type="NCBI Taxonomy" id="29408"/>
    <lineage>
        <taxon>Bacteria</taxon>
        <taxon>Pseudomonadati</taxon>
        <taxon>Pseudomonadota</taxon>
        <taxon>Alphaproteobacteria</taxon>
        <taxon>Hyphomicrobiales</taxon>
        <taxon>Nitrobacteraceae</taxon>
        <taxon>Rhodoplanes</taxon>
    </lineage>
</organism>
<evidence type="ECO:0000256" key="2">
    <source>
        <dbReference type="ARBA" id="ARBA00002681"/>
    </source>
</evidence>
<keyword evidence="7" id="KW-0378">Hydrolase</keyword>
<evidence type="ECO:0000313" key="10">
    <source>
        <dbReference type="Proteomes" id="UP000248863"/>
    </source>
</evidence>
<dbReference type="NCBIfam" id="TIGR01198">
    <property type="entry name" value="pgl"/>
    <property type="match status" value="1"/>
</dbReference>
<dbReference type="PANTHER" id="PTHR11054:SF0">
    <property type="entry name" value="6-PHOSPHOGLUCONOLACTONASE"/>
    <property type="match status" value="1"/>
</dbReference>
<dbReference type="RefSeq" id="WP_111356530.1">
    <property type="nucleotide sequence ID" value="NZ_NHSK01000067.1"/>
</dbReference>
<dbReference type="InterPro" id="IPR006148">
    <property type="entry name" value="Glc/Gal-6P_isomerase"/>
</dbReference>
<accession>A0A327KNR8</accession>
<evidence type="ECO:0000259" key="8">
    <source>
        <dbReference type="Pfam" id="PF01182"/>
    </source>
</evidence>
<evidence type="ECO:0000256" key="3">
    <source>
        <dbReference type="ARBA" id="ARBA00004961"/>
    </source>
</evidence>
<dbReference type="SUPFAM" id="SSF100950">
    <property type="entry name" value="NagB/RpiA/CoA transferase-like"/>
    <property type="match status" value="1"/>
</dbReference>
<dbReference type="PANTHER" id="PTHR11054">
    <property type="entry name" value="6-PHOSPHOGLUCONOLACTONASE"/>
    <property type="match status" value="1"/>
</dbReference>
<evidence type="ECO:0000313" key="9">
    <source>
        <dbReference type="EMBL" id="RAI39991.1"/>
    </source>
</evidence>
<dbReference type="OrthoDB" id="9810967at2"/>
<dbReference type="Pfam" id="PF01182">
    <property type="entry name" value="Glucosamine_iso"/>
    <property type="match status" value="1"/>
</dbReference>
<dbReference type="GO" id="GO:0006098">
    <property type="term" value="P:pentose-phosphate shunt"/>
    <property type="evidence" value="ECO:0007669"/>
    <property type="project" value="UniProtKB-UniPathway"/>
</dbReference>
<dbReference type="EMBL" id="NPEU01000054">
    <property type="protein sequence ID" value="RAI39991.1"/>
    <property type="molecule type" value="Genomic_DNA"/>
</dbReference>
<dbReference type="CDD" id="cd01400">
    <property type="entry name" value="6PGL"/>
    <property type="match status" value="1"/>
</dbReference>
<evidence type="ECO:0000256" key="1">
    <source>
        <dbReference type="ARBA" id="ARBA00000832"/>
    </source>
</evidence>
<dbReference type="Gene3D" id="3.40.50.1360">
    <property type="match status" value="1"/>
</dbReference>
<evidence type="ECO:0000256" key="6">
    <source>
        <dbReference type="ARBA" id="ARBA00020337"/>
    </source>
</evidence>
<dbReference type="InterPro" id="IPR037171">
    <property type="entry name" value="NagB/RpiA_transferase-like"/>
</dbReference>
<comment type="function">
    <text evidence="2 7">Hydrolysis of 6-phosphogluconolactone to 6-phosphogluconate.</text>
</comment>
<dbReference type="AlphaFoldDB" id="A0A327KNR8"/>
<proteinExistence type="inferred from homology"/>
<sequence>MTLHDLTIFDSRDALVAAAAERIAAILAGIGARGAVCLTGGSTIVPIYQALAATPLREKIPVDRIDWFFGDDRFVPAGHALSNAAQAQDALLGPAGVRPERIHAMPTHAATPQAAADAYAGTLAAYYGADRLDPARPLFDLVLLGMGADGHVASLFPGQPAAEEGARWVVGVDEAGHPPHVPRVSLTLPALASSRALLFIVAGPDKRPALSRVIAGDDLPAAHVRSVGPVLWLVDRAAAPETRIEDLP</sequence>
<feature type="domain" description="Glucosamine/galactosamine-6-phosphate isomerase" evidence="8">
    <location>
        <begin position="11"/>
        <end position="232"/>
    </location>
</feature>
<keyword evidence="10" id="KW-1185">Reference proteome</keyword>
<dbReference type="UniPathway" id="UPA00115">
    <property type="reaction ID" value="UER00409"/>
</dbReference>
<dbReference type="GO" id="GO:0017057">
    <property type="term" value="F:6-phosphogluconolactonase activity"/>
    <property type="evidence" value="ECO:0007669"/>
    <property type="project" value="UniProtKB-UniRule"/>
</dbReference>
<evidence type="ECO:0000256" key="4">
    <source>
        <dbReference type="ARBA" id="ARBA00010662"/>
    </source>
</evidence>